<dbReference type="STRING" id="180332.GCA_000797495_03858"/>
<dbReference type="RefSeq" id="WP_044292988.1">
    <property type="nucleotide sequence ID" value="NZ_JTGN01000001.1"/>
</dbReference>
<evidence type="ECO:0000313" key="6">
    <source>
        <dbReference type="EMBL" id="TLD01038.1"/>
    </source>
</evidence>
<sequence>MKELFTIGEVAKLFDVNIRTLRYYDGIGLLKPELTDSATGYRYYSTRQFERLNTIKYLRALNMPIGKIADFFGNKDIDQMVYILKVQQDEIASRKRELDLVEKKLKRRLTQIQDAVETVYDRIMEKRIPLRKAAYLRKEIPVGEDLEYPIRELERNNKLNAVMFLGKVGVSVSREDLLKRRFDKFSGIFVLLEQEDEYRGDTVFLKEADYLSIRFQGTHQAAERYYLELLSYMEQQGYEPDGDSVEITLIDAGMTNDSSRFVTELQIPYKIT</sequence>
<keyword evidence="2" id="KW-0805">Transcription regulation</keyword>
<keyword evidence="7" id="KW-1185">Reference proteome</keyword>
<dbReference type="InterPro" id="IPR047057">
    <property type="entry name" value="MerR_fam"/>
</dbReference>
<dbReference type="Gene3D" id="1.10.1660.10">
    <property type="match status" value="1"/>
</dbReference>
<proteinExistence type="predicted"/>
<dbReference type="CDD" id="cd01107">
    <property type="entry name" value="HTH_BmrR"/>
    <property type="match status" value="1"/>
</dbReference>
<dbReference type="Gene3D" id="3.20.80.10">
    <property type="entry name" value="Regulatory factor, effector binding domain"/>
    <property type="match status" value="1"/>
</dbReference>
<dbReference type="InterPro" id="IPR010499">
    <property type="entry name" value="AraC_E-bd"/>
</dbReference>
<dbReference type="SMART" id="SM00871">
    <property type="entry name" value="AraC_E_bind"/>
    <property type="match status" value="1"/>
</dbReference>
<evidence type="ECO:0000256" key="4">
    <source>
        <dbReference type="ARBA" id="ARBA00023163"/>
    </source>
</evidence>
<protein>
    <submittedName>
        <fullName evidence="6">Multidrug-efflux transporter 1 regulator</fullName>
    </submittedName>
</protein>
<dbReference type="PANTHER" id="PTHR30204">
    <property type="entry name" value="REDOX-CYCLING DRUG-SENSING TRANSCRIPTIONAL ACTIVATOR SOXR"/>
    <property type="match status" value="1"/>
</dbReference>
<dbReference type="InterPro" id="IPR029442">
    <property type="entry name" value="GyrI-like"/>
</dbReference>
<feature type="domain" description="HTH merR-type" evidence="5">
    <location>
        <begin position="4"/>
        <end position="74"/>
    </location>
</feature>
<dbReference type="SUPFAM" id="SSF55136">
    <property type="entry name" value="Probable bacterial effector-binding domain"/>
    <property type="match status" value="1"/>
</dbReference>
<dbReference type="InterPro" id="IPR011256">
    <property type="entry name" value="Reg_factor_effector_dom_sf"/>
</dbReference>
<evidence type="ECO:0000256" key="3">
    <source>
        <dbReference type="ARBA" id="ARBA00023125"/>
    </source>
</evidence>
<keyword evidence="1" id="KW-0678">Repressor</keyword>
<dbReference type="PANTHER" id="PTHR30204:SF69">
    <property type="entry name" value="MERR-FAMILY TRANSCRIPTIONAL REGULATOR"/>
    <property type="match status" value="1"/>
</dbReference>
<dbReference type="PROSITE" id="PS50937">
    <property type="entry name" value="HTH_MERR_2"/>
    <property type="match status" value="1"/>
</dbReference>
<dbReference type="SMART" id="SM00422">
    <property type="entry name" value="HTH_MERR"/>
    <property type="match status" value="1"/>
</dbReference>
<accession>A0A4V6HS02</accession>
<dbReference type="InterPro" id="IPR000551">
    <property type="entry name" value="MerR-type_HTH_dom"/>
</dbReference>
<dbReference type="GO" id="GO:0003677">
    <property type="term" value="F:DNA binding"/>
    <property type="evidence" value="ECO:0007669"/>
    <property type="project" value="UniProtKB-KW"/>
</dbReference>
<evidence type="ECO:0000259" key="5">
    <source>
        <dbReference type="PROSITE" id="PS50937"/>
    </source>
</evidence>
<keyword evidence="4" id="KW-0804">Transcription</keyword>
<dbReference type="SUPFAM" id="SSF46955">
    <property type="entry name" value="Putative DNA-binding domain"/>
    <property type="match status" value="1"/>
</dbReference>
<gene>
    <name evidence="6" type="primary">bmrR_2</name>
    <name evidence="6" type="ORF">DSM106044_02240</name>
</gene>
<evidence type="ECO:0000256" key="2">
    <source>
        <dbReference type="ARBA" id="ARBA00023015"/>
    </source>
</evidence>
<evidence type="ECO:0000313" key="7">
    <source>
        <dbReference type="Proteomes" id="UP000306509"/>
    </source>
</evidence>
<comment type="caution">
    <text evidence="6">The sequence shown here is derived from an EMBL/GenBank/DDBJ whole genome shotgun (WGS) entry which is preliminary data.</text>
</comment>
<dbReference type="EMBL" id="QGQD01000045">
    <property type="protein sequence ID" value="TLD01038.1"/>
    <property type="molecule type" value="Genomic_DNA"/>
</dbReference>
<dbReference type="Pfam" id="PF06445">
    <property type="entry name" value="GyrI-like"/>
    <property type="match status" value="1"/>
</dbReference>
<dbReference type="AlphaFoldDB" id="A0A4V6HS02"/>
<name>A0A4V6HS02_9FIRM</name>
<evidence type="ECO:0000256" key="1">
    <source>
        <dbReference type="ARBA" id="ARBA00022491"/>
    </source>
</evidence>
<dbReference type="GO" id="GO:0003700">
    <property type="term" value="F:DNA-binding transcription factor activity"/>
    <property type="evidence" value="ECO:0007669"/>
    <property type="project" value="InterPro"/>
</dbReference>
<keyword evidence="3" id="KW-0238">DNA-binding</keyword>
<dbReference type="Proteomes" id="UP000306509">
    <property type="component" value="Unassembled WGS sequence"/>
</dbReference>
<dbReference type="Pfam" id="PF13411">
    <property type="entry name" value="MerR_1"/>
    <property type="match status" value="1"/>
</dbReference>
<dbReference type="InterPro" id="IPR009061">
    <property type="entry name" value="DNA-bd_dom_put_sf"/>
</dbReference>
<reference evidence="6 7" key="1">
    <citation type="journal article" date="2019" name="Anaerobe">
        <title>Detection of Robinsoniella peoriensis in multiple bone samples of a trauma patient.</title>
        <authorList>
            <person name="Schrottner P."/>
            <person name="Hartwich K."/>
            <person name="Bunk B."/>
            <person name="Schober I."/>
            <person name="Helbig S."/>
            <person name="Rudolph W.W."/>
            <person name="Gunzer F."/>
        </authorList>
    </citation>
    <scope>NUCLEOTIDE SEQUENCE [LARGE SCALE GENOMIC DNA]</scope>
    <source>
        <strain evidence="6 7">DSM 106044</strain>
    </source>
</reference>
<organism evidence="6 7">
    <name type="scientific">Robinsoniella peoriensis</name>
    <dbReference type="NCBI Taxonomy" id="180332"/>
    <lineage>
        <taxon>Bacteria</taxon>
        <taxon>Bacillati</taxon>
        <taxon>Bacillota</taxon>
        <taxon>Clostridia</taxon>
        <taxon>Lachnospirales</taxon>
        <taxon>Lachnospiraceae</taxon>
        <taxon>Robinsoniella</taxon>
    </lineage>
</organism>